<reference evidence="1 2" key="1">
    <citation type="submission" date="2018-04" db="EMBL/GenBank/DDBJ databases">
        <title>Genomic Encyclopedia of Archaeal and Bacterial Type Strains, Phase II (KMG-II): from individual species to whole genera.</title>
        <authorList>
            <person name="Goeker M."/>
        </authorList>
    </citation>
    <scope>NUCLEOTIDE SEQUENCE [LARGE SCALE GENOMIC DNA]</scope>
    <source>
        <strain evidence="1 2">DSM 5822</strain>
    </source>
</reference>
<dbReference type="InterPro" id="IPR023393">
    <property type="entry name" value="START-like_dom_sf"/>
</dbReference>
<dbReference type="Proteomes" id="UP000244223">
    <property type="component" value="Unassembled WGS sequence"/>
</dbReference>
<dbReference type="RefSeq" id="WP_107864071.1">
    <property type="nucleotide sequence ID" value="NZ_QAON01000001.1"/>
</dbReference>
<dbReference type="OrthoDB" id="4459835at2"/>
<dbReference type="SUPFAM" id="SSF55961">
    <property type="entry name" value="Bet v1-like"/>
    <property type="match status" value="1"/>
</dbReference>
<proteinExistence type="predicted"/>
<protein>
    <recommendedName>
        <fullName evidence="3">Polyketide cyclase/dehydrase/lipid transport protein</fullName>
    </recommendedName>
</protein>
<dbReference type="AlphaFoldDB" id="A0A2T5J380"/>
<sequence length="155" mass="17899">MTAIAVKHVFQGSLDEVFEAVINADKYPFISRLAHVERLCCAHNGQKDGIGTQREVELGVLWFKEEFTAFERPYRVDYQIFEARPHFDHIQGGFAFKKVGHKRVEVTWSSTFYVPINALPPQIVSKVSEWMVKAAFKSALMVLDKKLRQQRKTLK</sequence>
<keyword evidence="2" id="KW-1185">Reference proteome</keyword>
<evidence type="ECO:0000313" key="2">
    <source>
        <dbReference type="Proteomes" id="UP000244223"/>
    </source>
</evidence>
<comment type="caution">
    <text evidence="1">The sequence shown here is derived from an EMBL/GenBank/DDBJ whole genome shotgun (WGS) entry which is preliminary data.</text>
</comment>
<accession>A0A2T5J380</accession>
<evidence type="ECO:0000313" key="1">
    <source>
        <dbReference type="EMBL" id="PTQ91042.1"/>
    </source>
</evidence>
<gene>
    <name evidence="1" type="ORF">C8N29_101114</name>
</gene>
<organism evidence="1 2">
    <name type="scientific">Agitococcus lubricus</name>
    <dbReference type="NCBI Taxonomy" id="1077255"/>
    <lineage>
        <taxon>Bacteria</taxon>
        <taxon>Pseudomonadati</taxon>
        <taxon>Pseudomonadota</taxon>
        <taxon>Gammaproteobacteria</taxon>
        <taxon>Moraxellales</taxon>
        <taxon>Moraxellaceae</taxon>
        <taxon>Agitococcus</taxon>
    </lineage>
</organism>
<evidence type="ECO:0008006" key="3">
    <source>
        <dbReference type="Google" id="ProtNLM"/>
    </source>
</evidence>
<name>A0A2T5J380_9GAMM</name>
<dbReference type="EMBL" id="QAON01000001">
    <property type="protein sequence ID" value="PTQ91042.1"/>
    <property type="molecule type" value="Genomic_DNA"/>
</dbReference>
<dbReference type="Gene3D" id="3.30.530.20">
    <property type="match status" value="1"/>
</dbReference>